<reference evidence="2 3" key="1">
    <citation type="submission" date="2023-10" db="EMBL/GenBank/DDBJ databases">
        <title>Genomes of two closely related lineages of the louse Polyplax serrata with different host specificities.</title>
        <authorList>
            <person name="Martinu J."/>
            <person name="Tarabai H."/>
            <person name="Stefka J."/>
            <person name="Hypsa V."/>
        </authorList>
    </citation>
    <scope>NUCLEOTIDE SEQUENCE [LARGE SCALE GENOMIC DNA]</scope>
    <source>
        <strain evidence="2">HR10_N</strain>
    </source>
</reference>
<sequence>MTGADRPRIKSKKADNERSERGVMEVECGLIETDQRYEGGTNPNNQIKAQRPIDVFNRSDKEVWLWKRDNQGTPTEAHVINLDRRSGSRKRLELRSAWTSSTSSRIQGSCANTREALDSATYDLKLFQVSEE</sequence>
<evidence type="ECO:0000313" key="3">
    <source>
        <dbReference type="Proteomes" id="UP001372834"/>
    </source>
</evidence>
<protein>
    <submittedName>
        <fullName evidence="2">Uncharacterized protein</fullName>
    </submittedName>
</protein>
<comment type="caution">
    <text evidence="2">The sequence shown here is derived from an EMBL/GenBank/DDBJ whole genome shotgun (WGS) entry which is preliminary data.</text>
</comment>
<gene>
    <name evidence="2" type="ORF">RUM43_011372</name>
</gene>
<accession>A0AAN8P520</accession>
<dbReference type="AlphaFoldDB" id="A0AAN8P520"/>
<name>A0AAN8P520_POLSC</name>
<organism evidence="2 3">
    <name type="scientific">Polyplax serrata</name>
    <name type="common">Common mouse louse</name>
    <dbReference type="NCBI Taxonomy" id="468196"/>
    <lineage>
        <taxon>Eukaryota</taxon>
        <taxon>Metazoa</taxon>
        <taxon>Ecdysozoa</taxon>
        <taxon>Arthropoda</taxon>
        <taxon>Hexapoda</taxon>
        <taxon>Insecta</taxon>
        <taxon>Pterygota</taxon>
        <taxon>Neoptera</taxon>
        <taxon>Paraneoptera</taxon>
        <taxon>Psocodea</taxon>
        <taxon>Troctomorpha</taxon>
        <taxon>Phthiraptera</taxon>
        <taxon>Anoplura</taxon>
        <taxon>Polyplacidae</taxon>
        <taxon>Polyplax</taxon>
    </lineage>
</organism>
<dbReference type="EMBL" id="JAWJWE010000039">
    <property type="protein sequence ID" value="KAK6621068.1"/>
    <property type="molecule type" value="Genomic_DNA"/>
</dbReference>
<dbReference type="Proteomes" id="UP001372834">
    <property type="component" value="Unassembled WGS sequence"/>
</dbReference>
<evidence type="ECO:0000313" key="2">
    <source>
        <dbReference type="EMBL" id="KAK6621068.1"/>
    </source>
</evidence>
<proteinExistence type="predicted"/>
<evidence type="ECO:0000256" key="1">
    <source>
        <dbReference type="SAM" id="MobiDB-lite"/>
    </source>
</evidence>
<feature type="region of interest" description="Disordered" evidence="1">
    <location>
        <begin position="1"/>
        <end position="22"/>
    </location>
</feature>